<evidence type="ECO:0000313" key="2">
    <source>
        <dbReference type="EMBL" id="VAW99876.1"/>
    </source>
</evidence>
<accession>A0A3B1B4A0</accession>
<dbReference type="InterPro" id="IPR009875">
    <property type="entry name" value="PilZ_domain"/>
</dbReference>
<gene>
    <name evidence="2" type="ORF">MNBD_GAMMA20-1705</name>
</gene>
<dbReference type="Gene3D" id="2.40.10.220">
    <property type="entry name" value="predicted glycosyltransferase like domains"/>
    <property type="match status" value="1"/>
</dbReference>
<name>A0A3B1B4A0_9ZZZZ</name>
<dbReference type="GO" id="GO:0035438">
    <property type="term" value="F:cyclic-di-GMP binding"/>
    <property type="evidence" value="ECO:0007669"/>
    <property type="project" value="InterPro"/>
</dbReference>
<dbReference type="EMBL" id="UOFU01000182">
    <property type="protein sequence ID" value="VAW99876.1"/>
    <property type="molecule type" value="Genomic_DNA"/>
</dbReference>
<sequence>MDNDNRWSERQDVQLHITLLDDGQEVLQANSKNISIGGIFIDTASPALDIDKRLDVSFSLRNANGTQQHRLPARVVRNHDSGTALAFSDYNTDTLNALRVLLYDGFAR</sequence>
<protein>
    <recommendedName>
        <fullName evidence="1">PilZ domain-containing protein</fullName>
    </recommendedName>
</protein>
<evidence type="ECO:0000259" key="1">
    <source>
        <dbReference type="Pfam" id="PF07238"/>
    </source>
</evidence>
<feature type="domain" description="PilZ" evidence="1">
    <location>
        <begin position="5"/>
        <end position="103"/>
    </location>
</feature>
<proteinExistence type="predicted"/>
<dbReference type="AlphaFoldDB" id="A0A3B1B4A0"/>
<reference evidence="2" key="1">
    <citation type="submission" date="2018-06" db="EMBL/GenBank/DDBJ databases">
        <authorList>
            <person name="Zhirakovskaya E."/>
        </authorList>
    </citation>
    <scope>NUCLEOTIDE SEQUENCE</scope>
</reference>
<organism evidence="2">
    <name type="scientific">hydrothermal vent metagenome</name>
    <dbReference type="NCBI Taxonomy" id="652676"/>
    <lineage>
        <taxon>unclassified sequences</taxon>
        <taxon>metagenomes</taxon>
        <taxon>ecological metagenomes</taxon>
    </lineage>
</organism>
<dbReference type="Pfam" id="PF07238">
    <property type="entry name" value="PilZ"/>
    <property type="match status" value="1"/>
</dbReference>
<dbReference type="SUPFAM" id="SSF141371">
    <property type="entry name" value="PilZ domain-like"/>
    <property type="match status" value="1"/>
</dbReference>